<keyword evidence="1" id="KW-1133">Transmembrane helix</keyword>
<feature type="transmembrane region" description="Helical" evidence="1">
    <location>
        <begin position="42"/>
        <end position="61"/>
    </location>
</feature>
<dbReference type="PROSITE" id="PS51832">
    <property type="entry name" value="HD_GYP"/>
    <property type="match status" value="1"/>
</dbReference>
<dbReference type="InterPro" id="IPR006675">
    <property type="entry name" value="HDIG_dom"/>
</dbReference>
<dbReference type="EMBL" id="JAUSTP010000009">
    <property type="protein sequence ID" value="MDQ0189664.1"/>
    <property type="molecule type" value="Genomic_DNA"/>
</dbReference>
<evidence type="ECO:0000259" key="2">
    <source>
        <dbReference type="PROSITE" id="PS51832"/>
    </source>
</evidence>
<dbReference type="InterPro" id="IPR003607">
    <property type="entry name" value="HD/PDEase_dom"/>
</dbReference>
<accession>A0ABT9XI08</accession>
<keyword evidence="1" id="KW-0812">Transmembrane</keyword>
<feature type="transmembrane region" description="Helical" evidence="1">
    <location>
        <begin position="12"/>
        <end position="36"/>
    </location>
</feature>
<protein>
    <submittedName>
        <fullName evidence="3">Nucleotidyltransferase with HDIG domain</fullName>
    </submittedName>
</protein>
<name>A0ABT9XI08_9BACL</name>
<keyword evidence="4" id="KW-1185">Reference proteome</keyword>
<proteinExistence type="predicted"/>
<reference evidence="3 4" key="1">
    <citation type="submission" date="2023-07" db="EMBL/GenBank/DDBJ databases">
        <title>Genomic Encyclopedia of Type Strains, Phase IV (KMG-IV): sequencing the most valuable type-strain genomes for metagenomic binning, comparative biology and taxonomic classification.</title>
        <authorList>
            <person name="Goeker M."/>
        </authorList>
    </citation>
    <scope>NUCLEOTIDE SEQUENCE [LARGE SCALE GENOMIC DNA]</scope>
    <source>
        <strain evidence="3 4">DSM 4006</strain>
    </source>
</reference>
<dbReference type="SUPFAM" id="SSF109604">
    <property type="entry name" value="HD-domain/PDEase-like"/>
    <property type="match status" value="1"/>
</dbReference>
<dbReference type="InterPro" id="IPR037522">
    <property type="entry name" value="HD_GYP_dom"/>
</dbReference>
<evidence type="ECO:0000256" key="1">
    <source>
        <dbReference type="SAM" id="Phobius"/>
    </source>
</evidence>
<feature type="domain" description="HD-GYP" evidence="2">
    <location>
        <begin position="82"/>
        <end position="279"/>
    </location>
</feature>
<dbReference type="PANTHER" id="PTHR43155:SF2">
    <property type="entry name" value="CYCLIC DI-GMP PHOSPHODIESTERASE PA4108"/>
    <property type="match status" value="1"/>
</dbReference>
<dbReference type="Proteomes" id="UP001232973">
    <property type="component" value="Unassembled WGS sequence"/>
</dbReference>
<evidence type="ECO:0000313" key="4">
    <source>
        <dbReference type="Proteomes" id="UP001232973"/>
    </source>
</evidence>
<organism evidence="3 4">
    <name type="scientific">Alicyclobacillus cycloheptanicus</name>
    <dbReference type="NCBI Taxonomy" id="1457"/>
    <lineage>
        <taxon>Bacteria</taxon>
        <taxon>Bacillati</taxon>
        <taxon>Bacillota</taxon>
        <taxon>Bacilli</taxon>
        <taxon>Bacillales</taxon>
        <taxon>Alicyclobacillaceae</taxon>
        <taxon>Alicyclobacillus</taxon>
    </lineage>
</organism>
<dbReference type="NCBIfam" id="TIGR00277">
    <property type="entry name" value="HDIG"/>
    <property type="match status" value="1"/>
</dbReference>
<dbReference type="CDD" id="cd00077">
    <property type="entry name" value="HDc"/>
    <property type="match status" value="1"/>
</dbReference>
<dbReference type="PANTHER" id="PTHR43155">
    <property type="entry name" value="CYCLIC DI-GMP PHOSPHODIESTERASE PA4108-RELATED"/>
    <property type="match status" value="1"/>
</dbReference>
<dbReference type="Gene3D" id="1.10.3210.10">
    <property type="entry name" value="Hypothetical protein af1432"/>
    <property type="match status" value="1"/>
</dbReference>
<dbReference type="SMART" id="SM00471">
    <property type="entry name" value="HDc"/>
    <property type="match status" value="1"/>
</dbReference>
<keyword evidence="1" id="KW-0472">Membrane</keyword>
<sequence length="288" mass="32268">MPQSTRTFLRIIWSVLAAVCAAIASVTVFFGALRMFRLSANSGWAAAILFFITLAAWLAALGRPIWRGIRGYKGAGGAPQETEAAIYQLVETFCLSVELKDPYTRGHSERVAAYLQLLAEKVYGELTPQDRTKFRYAGLLHDVGKLYIPEHILKKPTKLVTDEFQYIRQHPQIGADIVAKIPSLEATLPIILHHHERFDGRGYPAGLRGREIPLDARIAAVADTFDAMTSSRAYRGAMNLDAALQEIISNSGTQFDPEVVKHFVRHYDAFRRMHEELQQKTWLPTAGM</sequence>
<dbReference type="Pfam" id="PF13487">
    <property type="entry name" value="HD_5"/>
    <property type="match status" value="1"/>
</dbReference>
<dbReference type="RefSeq" id="WP_274454594.1">
    <property type="nucleotide sequence ID" value="NZ_CP067097.1"/>
</dbReference>
<gene>
    <name evidence="3" type="ORF">J2S03_001509</name>
</gene>
<comment type="caution">
    <text evidence="3">The sequence shown here is derived from an EMBL/GenBank/DDBJ whole genome shotgun (WGS) entry which is preliminary data.</text>
</comment>
<evidence type="ECO:0000313" key="3">
    <source>
        <dbReference type="EMBL" id="MDQ0189664.1"/>
    </source>
</evidence>